<protein>
    <recommendedName>
        <fullName evidence="3">Helix-turn-helix domain-containing protein</fullName>
    </recommendedName>
</protein>
<name>A0A1W2GHD4_REIFA</name>
<dbReference type="Proteomes" id="UP000192472">
    <property type="component" value="Unassembled WGS sequence"/>
</dbReference>
<proteinExistence type="predicted"/>
<accession>A0A1W2GHD4</accession>
<evidence type="ECO:0000313" key="2">
    <source>
        <dbReference type="Proteomes" id="UP000192472"/>
    </source>
</evidence>
<gene>
    <name evidence="1" type="ORF">SAMN04488029_2705</name>
</gene>
<dbReference type="EMBL" id="FWYF01000003">
    <property type="protein sequence ID" value="SMD36083.1"/>
    <property type="molecule type" value="Genomic_DNA"/>
</dbReference>
<sequence length="103" mass="11861">MRTFNETLAKVVQDAVAPELNQIQSSIDKLVEEFKKVSKSKIDLPCDPEIVYLPEAAKILKCSKWTVVRLEKRGFFARLNKIPKSPIYYRKSDIINFLSSNDN</sequence>
<dbReference type="AlphaFoldDB" id="A0A1W2GHD4"/>
<evidence type="ECO:0000313" key="1">
    <source>
        <dbReference type="EMBL" id="SMD36083.1"/>
    </source>
</evidence>
<organism evidence="1 2">
    <name type="scientific">Reichenbachiella faecimaris</name>
    <dbReference type="NCBI Taxonomy" id="692418"/>
    <lineage>
        <taxon>Bacteria</taxon>
        <taxon>Pseudomonadati</taxon>
        <taxon>Bacteroidota</taxon>
        <taxon>Cytophagia</taxon>
        <taxon>Cytophagales</taxon>
        <taxon>Reichenbachiellaceae</taxon>
        <taxon>Reichenbachiella</taxon>
    </lineage>
</organism>
<dbReference type="RefSeq" id="WP_084373371.1">
    <property type="nucleotide sequence ID" value="NZ_FWYF01000003.1"/>
</dbReference>
<reference evidence="1 2" key="1">
    <citation type="submission" date="2017-04" db="EMBL/GenBank/DDBJ databases">
        <authorList>
            <person name="Afonso C.L."/>
            <person name="Miller P.J."/>
            <person name="Scott M.A."/>
            <person name="Spackman E."/>
            <person name="Goraichik I."/>
            <person name="Dimitrov K.M."/>
            <person name="Suarez D.L."/>
            <person name="Swayne D.E."/>
        </authorList>
    </citation>
    <scope>NUCLEOTIDE SEQUENCE [LARGE SCALE GENOMIC DNA]</scope>
    <source>
        <strain evidence="1 2">DSM 26133</strain>
    </source>
</reference>
<keyword evidence="2" id="KW-1185">Reference proteome</keyword>
<dbReference type="STRING" id="692418.SAMN04488029_2705"/>
<evidence type="ECO:0008006" key="3">
    <source>
        <dbReference type="Google" id="ProtNLM"/>
    </source>
</evidence>